<proteinExistence type="predicted"/>
<reference evidence="1" key="1">
    <citation type="journal article" date="2021" name="Proc. Natl. Acad. Sci. U.S.A.">
        <title>A Catalog of Tens of Thousands of Viruses from Human Metagenomes Reveals Hidden Associations with Chronic Diseases.</title>
        <authorList>
            <person name="Tisza M.J."/>
            <person name="Buck C.B."/>
        </authorList>
    </citation>
    <scope>NUCLEOTIDE SEQUENCE</scope>
    <source>
        <strain evidence="1">CtHG14</strain>
    </source>
</reference>
<sequence>MSYTDNLADELFFDLQVELSNDEEGGSFSESLLKQKIKSAIREVRDKRRYPLGYTDGMIAQDLDRYYSQIRNLALYDYNSIGFEGESQHSEDSIQRTMVDRKTLFAGIIPLATV</sequence>
<name>A0A8S5RJP5_9VIRU</name>
<accession>A0A8S5RJP5</accession>
<protein>
    <submittedName>
        <fullName evidence="1">Uncharacterized protein</fullName>
    </submittedName>
</protein>
<organism evidence="1">
    <name type="scientific">virus sp. ctHG14</name>
    <dbReference type="NCBI Taxonomy" id="2827626"/>
    <lineage>
        <taxon>Viruses</taxon>
    </lineage>
</organism>
<evidence type="ECO:0000313" key="1">
    <source>
        <dbReference type="EMBL" id="DAE31314.1"/>
    </source>
</evidence>
<dbReference type="EMBL" id="BK059106">
    <property type="protein sequence ID" value="DAE31314.1"/>
    <property type="molecule type" value="Genomic_DNA"/>
</dbReference>